<evidence type="ECO:0000259" key="5">
    <source>
        <dbReference type="PROSITE" id="PS50977"/>
    </source>
</evidence>
<feature type="domain" description="HTH tetR-type" evidence="5">
    <location>
        <begin position="16"/>
        <end position="75"/>
    </location>
</feature>
<evidence type="ECO:0000256" key="2">
    <source>
        <dbReference type="ARBA" id="ARBA00023125"/>
    </source>
</evidence>
<dbReference type="AlphaFoldDB" id="A0A6G4TYR8"/>
<accession>A0A6G4TYR8</accession>
<dbReference type="EMBL" id="JAAKZV010000028">
    <property type="protein sequence ID" value="NGN64141.1"/>
    <property type="molecule type" value="Genomic_DNA"/>
</dbReference>
<keyword evidence="2 4" id="KW-0238">DNA-binding</keyword>
<evidence type="ECO:0000313" key="6">
    <source>
        <dbReference type="EMBL" id="NGN64141.1"/>
    </source>
</evidence>
<gene>
    <name evidence="6" type="ORF">G5C51_09520</name>
</gene>
<organism evidence="6 7">
    <name type="scientific">Streptomyces coryli</name>
    <dbReference type="NCBI Taxonomy" id="1128680"/>
    <lineage>
        <taxon>Bacteria</taxon>
        <taxon>Bacillati</taxon>
        <taxon>Actinomycetota</taxon>
        <taxon>Actinomycetes</taxon>
        <taxon>Kitasatosporales</taxon>
        <taxon>Streptomycetaceae</taxon>
        <taxon>Streptomyces</taxon>
    </lineage>
</organism>
<dbReference type="Proteomes" id="UP000481583">
    <property type="component" value="Unassembled WGS sequence"/>
</dbReference>
<dbReference type="PROSITE" id="PS50977">
    <property type="entry name" value="HTH_TETR_2"/>
    <property type="match status" value="1"/>
</dbReference>
<dbReference type="InterPro" id="IPR049445">
    <property type="entry name" value="TetR_SbtR-like_C"/>
</dbReference>
<dbReference type="GO" id="GO:0000976">
    <property type="term" value="F:transcription cis-regulatory region binding"/>
    <property type="evidence" value="ECO:0007669"/>
    <property type="project" value="TreeGrafter"/>
</dbReference>
<dbReference type="RefSeq" id="WP_165234896.1">
    <property type="nucleotide sequence ID" value="NZ_JAAKZV010000028.1"/>
</dbReference>
<keyword evidence="3" id="KW-0804">Transcription</keyword>
<dbReference type="Pfam" id="PF00440">
    <property type="entry name" value="TetR_N"/>
    <property type="match status" value="1"/>
</dbReference>
<dbReference type="InterPro" id="IPR009057">
    <property type="entry name" value="Homeodomain-like_sf"/>
</dbReference>
<dbReference type="Gene3D" id="1.10.357.10">
    <property type="entry name" value="Tetracycline Repressor, domain 2"/>
    <property type="match status" value="1"/>
</dbReference>
<sequence>MSTPEENPRGRRADAVRNRQLALHAATQLLAEPGGTLTVEAIAKKAGLGAATVVRAFGGKEALLDAAVAGLLAPLVERARQLLEQTAPEQALRTFLAELIAFQSAHHAISRQLDGLEAPATTALRQQLAEAMEEMIVGARRDGAIRTDLDTAVLVTLVGRTAFAIAQDQPASEGIVHAYLAVLMDGLRPQ</sequence>
<proteinExistence type="predicted"/>
<comment type="caution">
    <text evidence="6">The sequence shown here is derived from an EMBL/GenBank/DDBJ whole genome shotgun (WGS) entry which is preliminary data.</text>
</comment>
<keyword evidence="1" id="KW-0805">Transcription regulation</keyword>
<dbReference type="SUPFAM" id="SSF48498">
    <property type="entry name" value="Tetracyclin repressor-like, C-terminal domain"/>
    <property type="match status" value="1"/>
</dbReference>
<keyword evidence="7" id="KW-1185">Reference proteome</keyword>
<dbReference type="InterPro" id="IPR001647">
    <property type="entry name" value="HTH_TetR"/>
</dbReference>
<dbReference type="PANTHER" id="PTHR30055">
    <property type="entry name" value="HTH-TYPE TRANSCRIPTIONAL REGULATOR RUTR"/>
    <property type="match status" value="1"/>
</dbReference>
<dbReference type="InterPro" id="IPR036271">
    <property type="entry name" value="Tet_transcr_reg_TetR-rel_C_sf"/>
</dbReference>
<dbReference type="SUPFAM" id="SSF46689">
    <property type="entry name" value="Homeodomain-like"/>
    <property type="match status" value="1"/>
</dbReference>
<evidence type="ECO:0000256" key="3">
    <source>
        <dbReference type="ARBA" id="ARBA00023163"/>
    </source>
</evidence>
<dbReference type="Pfam" id="PF21597">
    <property type="entry name" value="TetR_C_43"/>
    <property type="match status" value="1"/>
</dbReference>
<dbReference type="PRINTS" id="PR00455">
    <property type="entry name" value="HTHTETR"/>
</dbReference>
<dbReference type="InterPro" id="IPR050109">
    <property type="entry name" value="HTH-type_TetR-like_transc_reg"/>
</dbReference>
<dbReference type="GO" id="GO:0003700">
    <property type="term" value="F:DNA-binding transcription factor activity"/>
    <property type="evidence" value="ECO:0007669"/>
    <property type="project" value="TreeGrafter"/>
</dbReference>
<evidence type="ECO:0000256" key="1">
    <source>
        <dbReference type="ARBA" id="ARBA00023015"/>
    </source>
</evidence>
<dbReference type="PANTHER" id="PTHR30055:SF234">
    <property type="entry name" value="HTH-TYPE TRANSCRIPTIONAL REGULATOR BETI"/>
    <property type="match status" value="1"/>
</dbReference>
<name>A0A6G4TYR8_9ACTN</name>
<evidence type="ECO:0000313" key="7">
    <source>
        <dbReference type="Proteomes" id="UP000481583"/>
    </source>
</evidence>
<reference evidence="6 7" key="1">
    <citation type="submission" date="2020-02" db="EMBL/GenBank/DDBJ databases">
        <title>Whole-genome analyses of novel actinobacteria.</title>
        <authorList>
            <person name="Sahin N."/>
        </authorList>
    </citation>
    <scope>NUCLEOTIDE SEQUENCE [LARGE SCALE GENOMIC DNA]</scope>
    <source>
        <strain evidence="6 7">A7024</strain>
    </source>
</reference>
<evidence type="ECO:0000256" key="4">
    <source>
        <dbReference type="PROSITE-ProRule" id="PRU00335"/>
    </source>
</evidence>
<feature type="DNA-binding region" description="H-T-H motif" evidence="4">
    <location>
        <begin position="38"/>
        <end position="57"/>
    </location>
</feature>
<protein>
    <submittedName>
        <fullName evidence="6">TetR/AcrR family transcriptional regulator</fullName>
    </submittedName>
</protein>